<feature type="binding site" evidence="6">
    <location>
        <position position="70"/>
    </location>
    <ligand>
        <name>S-adenosyl-L-methionine</name>
        <dbReference type="ChEBI" id="CHEBI:59789"/>
    </ligand>
</feature>
<keyword evidence="6" id="KW-0963">Cytoplasm</keyword>
<dbReference type="RefSeq" id="WP_020878547.1">
    <property type="nucleotide sequence ID" value="NZ_ATHJ01000119.1"/>
</dbReference>
<organism evidence="7 8">
    <name type="scientific">Desulfococcus multivorans DSM 2059</name>
    <dbReference type="NCBI Taxonomy" id="1121405"/>
    <lineage>
        <taxon>Bacteria</taxon>
        <taxon>Pseudomonadati</taxon>
        <taxon>Thermodesulfobacteriota</taxon>
        <taxon>Desulfobacteria</taxon>
        <taxon>Desulfobacterales</taxon>
        <taxon>Desulfococcaceae</taxon>
        <taxon>Desulfococcus</taxon>
    </lineage>
</organism>
<comment type="subcellular location">
    <subcellularLocation>
        <location evidence="6">Cytoplasm</location>
    </subcellularLocation>
</comment>
<dbReference type="OrthoDB" id="9806637at2"/>
<dbReference type="InterPro" id="IPR002903">
    <property type="entry name" value="RsmH"/>
</dbReference>
<protein>
    <recommendedName>
        <fullName evidence="6">Ribosomal RNA small subunit methyltransferase H</fullName>
        <ecNumber evidence="6">2.1.1.199</ecNumber>
    </recommendedName>
    <alternativeName>
        <fullName evidence="6">16S rRNA m(4)C1402 methyltransferase</fullName>
    </alternativeName>
    <alternativeName>
        <fullName evidence="6">rRNA (cytosine-N(4)-)-methyltransferase RsmH</fullName>
    </alternativeName>
</protein>
<proteinExistence type="inferred from homology"/>
<gene>
    <name evidence="6" type="primary">rsmH</name>
    <name evidence="7" type="ORF">dsmv_3414</name>
</gene>
<sequence>MRYGGKKNETIVSSDTAVTYRHVPVMSAEVLQYLDCRPGKTIVDCTLGGCGHAIEILQRVLPNGRLIGIDQDLDALGHAEQVLAPWRANVQLRHGNFSRITDLLEDIGIGAVDGILADLGISLYHIEGSGRGFSFSRDEPLDMRMNIETDVTADMLVNSLSEDELRRIFREYGEERWSGRIARAIVETRKITPIRSSRSLAEIVCRAVPASKKRSNGKSGRRRIHPATRVFMALRIAVNRELDSVSEFMAQAPALLRPGGRLCVLSFHSLEDRIVKHWMKAFDRECSCPPEIPVCTCGGEKVMRVLTRKACRPKAQEIERNPMARSTILRAAEKR</sequence>
<dbReference type="SUPFAM" id="SSF81799">
    <property type="entry name" value="Putative methyltransferase TM0872, insert domain"/>
    <property type="match status" value="1"/>
</dbReference>
<dbReference type="NCBIfam" id="TIGR00006">
    <property type="entry name" value="16S rRNA (cytosine(1402)-N(4))-methyltransferase RsmH"/>
    <property type="match status" value="1"/>
</dbReference>
<evidence type="ECO:0000256" key="6">
    <source>
        <dbReference type="HAMAP-Rule" id="MF_01007"/>
    </source>
</evidence>
<dbReference type="EMBL" id="ATHJ01000119">
    <property type="protein sequence ID" value="EPR34202.1"/>
    <property type="molecule type" value="Genomic_DNA"/>
</dbReference>
<dbReference type="PANTHER" id="PTHR11265:SF0">
    <property type="entry name" value="12S RRNA N4-METHYLCYTIDINE METHYLTRANSFERASE"/>
    <property type="match status" value="1"/>
</dbReference>
<dbReference type="PATRIC" id="fig|1121405.3.peg.3954"/>
<evidence type="ECO:0000256" key="4">
    <source>
        <dbReference type="ARBA" id="ARBA00022679"/>
    </source>
</evidence>
<keyword evidence="4 6" id="KW-0808">Transferase</keyword>
<evidence type="ECO:0000313" key="7">
    <source>
        <dbReference type="EMBL" id="EPR34202.1"/>
    </source>
</evidence>
<dbReference type="GO" id="GO:0071424">
    <property type="term" value="F:rRNA (cytosine-N4-)-methyltransferase activity"/>
    <property type="evidence" value="ECO:0007669"/>
    <property type="project" value="UniProtKB-UniRule"/>
</dbReference>
<dbReference type="PANTHER" id="PTHR11265">
    <property type="entry name" value="S-ADENOSYL-METHYLTRANSFERASE MRAW"/>
    <property type="match status" value="1"/>
</dbReference>
<dbReference type="AlphaFoldDB" id="S7TAP7"/>
<comment type="similarity">
    <text evidence="1 6">Belongs to the methyltransferase superfamily. RsmH family.</text>
</comment>
<dbReference type="PIRSF" id="PIRSF004486">
    <property type="entry name" value="MraW"/>
    <property type="match status" value="1"/>
</dbReference>
<feature type="binding site" evidence="6">
    <location>
        <position position="97"/>
    </location>
    <ligand>
        <name>S-adenosyl-L-methionine</name>
        <dbReference type="ChEBI" id="CHEBI:59789"/>
    </ligand>
</feature>
<evidence type="ECO:0000256" key="1">
    <source>
        <dbReference type="ARBA" id="ARBA00010396"/>
    </source>
</evidence>
<dbReference type="Pfam" id="PF01795">
    <property type="entry name" value="Methyltransf_5"/>
    <property type="match status" value="1"/>
</dbReference>
<dbReference type="STRING" id="897.B2D07_13910"/>
<dbReference type="Proteomes" id="UP000014977">
    <property type="component" value="Unassembled WGS sequence"/>
</dbReference>
<comment type="function">
    <text evidence="6">Specifically methylates the N4 position of cytidine in position 1402 (C1402) of 16S rRNA.</text>
</comment>
<dbReference type="Gene3D" id="3.40.50.150">
    <property type="entry name" value="Vaccinia Virus protein VP39"/>
    <property type="match status" value="1"/>
</dbReference>
<feature type="binding site" evidence="6">
    <location>
        <begin position="50"/>
        <end position="52"/>
    </location>
    <ligand>
        <name>S-adenosyl-L-methionine</name>
        <dbReference type="ChEBI" id="CHEBI:59789"/>
    </ligand>
</feature>
<keyword evidence="8" id="KW-1185">Reference proteome</keyword>
<keyword evidence="2 6" id="KW-0698">rRNA processing</keyword>
<reference evidence="7 8" key="1">
    <citation type="journal article" date="2013" name="Genome Announc.">
        <title>Draft genome sequences for three mercury-methylating, sulfate-reducing bacteria.</title>
        <authorList>
            <person name="Brown S.D."/>
            <person name="Hurt R.A.Jr."/>
            <person name="Gilmour C.C."/>
            <person name="Elias D.A."/>
        </authorList>
    </citation>
    <scope>NUCLEOTIDE SEQUENCE [LARGE SCALE GENOMIC DNA]</scope>
    <source>
        <strain evidence="7 8">DSM 2059</strain>
    </source>
</reference>
<feature type="binding site" evidence="6">
    <location>
        <position position="125"/>
    </location>
    <ligand>
        <name>S-adenosyl-L-methionine</name>
        <dbReference type="ChEBI" id="CHEBI:59789"/>
    </ligand>
</feature>
<dbReference type="InterPro" id="IPR029063">
    <property type="entry name" value="SAM-dependent_MTases_sf"/>
</dbReference>
<evidence type="ECO:0000313" key="8">
    <source>
        <dbReference type="Proteomes" id="UP000014977"/>
    </source>
</evidence>
<evidence type="ECO:0000256" key="3">
    <source>
        <dbReference type="ARBA" id="ARBA00022603"/>
    </source>
</evidence>
<dbReference type="HAMAP" id="MF_01007">
    <property type="entry name" value="16SrRNA_methyltr_H"/>
    <property type="match status" value="1"/>
</dbReference>
<evidence type="ECO:0000256" key="2">
    <source>
        <dbReference type="ARBA" id="ARBA00022552"/>
    </source>
</evidence>
<keyword evidence="3 6" id="KW-0489">Methyltransferase</keyword>
<evidence type="ECO:0000256" key="5">
    <source>
        <dbReference type="ARBA" id="ARBA00022691"/>
    </source>
</evidence>
<feature type="binding site" evidence="6">
    <location>
        <position position="118"/>
    </location>
    <ligand>
        <name>S-adenosyl-L-methionine</name>
        <dbReference type="ChEBI" id="CHEBI:59789"/>
    </ligand>
</feature>
<keyword evidence="5 6" id="KW-0949">S-adenosyl-L-methionine</keyword>
<comment type="caution">
    <text evidence="7">The sequence shown here is derived from an EMBL/GenBank/DDBJ whole genome shotgun (WGS) entry which is preliminary data.</text>
</comment>
<dbReference type="Gene3D" id="1.10.150.170">
    <property type="entry name" value="Putative methyltransferase TM0872, insert domain"/>
    <property type="match status" value="1"/>
</dbReference>
<dbReference type="GO" id="GO:0070475">
    <property type="term" value="P:rRNA base methylation"/>
    <property type="evidence" value="ECO:0007669"/>
    <property type="project" value="UniProtKB-UniRule"/>
</dbReference>
<dbReference type="InterPro" id="IPR023397">
    <property type="entry name" value="SAM-dep_MeTrfase_MraW_recog"/>
</dbReference>
<accession>S7TAP7</accession>
<dbReference type="eggNOG" id="COG0275">
    <property type="taxonomic scope" value="Bacteria"/>
</dbReference>
<dbReference type="SUPFAM" id="SSF53335">
    <property type="entry name" value="S-adenosyl-L-methionine-dependent methyltransferases"/>
    <property type="match status" value="1"/>
</dbReference>
<comment type="catalytic activity">
    <reaction evidence="6">
        <text>cytidine(1402) in 16S rRNA + S-adenosyl-L-methionine = N(4)-methylcytidine(1402) in 16S rRNA + S-adenosyl-L-homocysteine + H(+)</text>
        <dbReference type="Rhea" id="RHEA:42928"/>
        <dbReference type="Rhea" id="RHEA-COMP:10286"/>
        <dbReference type="Rhea" id="RHEA-COMP:10287"/>
        <dbReference type="ChEBI" id="CHEBI:15378"/>
        <dbReference type="ChEBI" id="CHEBI:57856"/>
        <dbReference type="ChEBI" id="CHEBI:59789"/>
        <dbReference type="ChEBI" id="CHEBI:74506"/>
        <dbReference type="ChEBI" id="CHEBI:82748"/>
        <dbReference type="EC" id="2.1.1.199"/>
    </reaction>
</comment>
<name>S7TAP7_DESML</name>
<dbReference type="GO" id="GO:0005737">
    <property type="term" value="C:cytoplasm"/>
    <property type="evidence" value="ECO:0007669"/>
    <property type="project" value="UniProtKB-SubCell"/>
</dbReference>
<dbReference type="EC" id="2.1.1.199" evidence="6"/>